<name>E5A2Q2_LEPMJ</name>
<keyword evidence="2" id="KW-1185">Reference proteome</keyword>
<organism evidence="2">
    <name type="scientific">Leptosphaeria maculans (strain JN3 / isolate v23.1.3 / race Av1-4-5-6-7-8)</name>
    <name type="common">Blackleg fungus</name>
    <name type="synonym">Phoma lingam</name>
    <dbReference type="NCBI Taxonomy" id="985895"/>
    <lineage>
        <taxon>Eukaryota</taxon>
        <taxon>Fungi</taxon>
        <taxon>Dikarya</taxon>
        <taxon>Ascomycota</taxon>
        <taxon>Pezizomycotina</taxon>
        <taxon>Dothideomycetes</taxon>
        <taxon>Pleosporomycetidae</taxon>
        <taxon>Pleosporales</taxon>
        <taxon>Pleosporineae</taxon>
        <taxon>Leptosphaeriaceae</taxon>
        <taxon>Plenodomus</taxon>
        <taxon>Plenodomus lingam/Leptosphaeria maculans species complex</taxon>
    </lineage>
</organism>
<dbReference type="AlphaFoldDB" id="E5A2Q2"/>
<dbReference type="EMBL" id="FP929132">
    <property type="protein sequence ID" value="CBX97848.1"/>
    <property type="molecule type" value="Genomic_DNA"/>
</dbReference>
<reference evidence="2" key="1">
    <citation type="journal article" date="2011" name="Nat. Commun.">
        <title>Effector diversification within compartments of the Leptosphaeria maculans genome affected by Repeat-Induced Point mutations.</title>
        <authorList>
            <person name="Rouxel T."/>
            <person name="Grandaubert J."/>
            <person name="Hane J.K."/>
            <person name="Hoede C."/>
            <person name="van de Wouw A.P."/>
            <person name="Couloux A."/>
            <person name="Dominguez V."/>
            <person name="Anthouard V."/>
            <person name="Bally P."/>
            <person name="Bourras S."/>
            <person name="Cozijnsen A.J."/>
            <person name="Ciuffetti L.M."/>
            <person name="Degrave A."/>
            <person name="Dilmaghani A."/>
            <person name="Duret L."/>
            <person name="Fudal I."/>
            <person name="Goodwin S.B."/>
            <person name="Gout L."/>
            <person name="Glaser N."/>
            <person name="Linglin J."/>
            <person name="Kema G.H.J."/>
            <person name="Lapalu N."/>
            <person name="Lawrence C.B."/>
            <person name="May K."/>
            <person name="Meyer M."/>
            <person name="Ollivier B."/>
            <person name="Poulain J."/>
            <person name="Schoch C.L."/>
            <person name="Simon A."/>
            <person name="Spatafora J.W."/>
            <person name="Stachowiak A."/>
            <person name="Turgeon B.G."/>
            <person name="Tyler B.M."/>
            <person name="Vincent D."/>
            <person name="Weissenbach J."/>
            <person name="Amselem J."/>
            <person name="Quesneville H."/>
            <person name="Oliver R.P."/>
            <person name="Wincker P."/>
            <person name="Balesdent M.-H."/>
            <person name="Howlett B.J."/>
        </authorList>
    </citation>
    <scope>NUCLEOTIDE SEQUENCE [LARGE SCALE GENOMIC DNA]</scope>
    <source>
        <strain evidence="2">JN3 / isolate v23.1.3 / race Av1-4-5-6-7-8</strain>
    </source>
</reference>
<dbReference type="Proteomes" id="UP000002668">
    <property type="component" value="Genome"/>
</dbReference>
<gene>
    <name evidence="1" type="ORF">LEMA_P092570.1</name>
</gene>
<dbReference type="InParanoid" id="E5A2Q2"/>
<evidence type="ECO:0000313" key="2">
    <source>
        <dbReference type="Proteomes" id="UP000002668"/>
    </source>
</evidence>
<dbReference type="HOGENOM" id="CLU_624146_0_0_1"/>
<evidence type="ECO:0000313" key="1">
    <source>
        <dbReference type="EMBL" id="CBX97848.1"/>
    </source>
</evidence>
<dbReference type="VEuPathDB" id="FungiDB:LEMA_P092570.1"/>
<protein>
    <submittedName>
        <fullName evidence="1">Predicted protein</fullName>
    </submittedName>
</protein>
<sequence>MLSGQGVLIEKEWNSDSAELIWGQFWPIICYHDGDCWWWNVEIVPISGPPRTGYNDLRGNGHDTGVGQAAPDLMGKTTASSVHSKQLDETGLLVGTDSCEMHSMLFERHNVGDHEGAFVGGEKRAMLYRPRYNLPHFSLQVQLNVGYQLQANNRQSETYRENMEELKGGNQTKKFLKALYATYGEWNIYNSRYFRPSIRNLTNGSVSSREHHCDQCSSNLTRSCYEKLHHAYCSEWETRERGGKRVRERCGERFAIRSGGCGEHSRVKGYNSCLYRLAEGLDVKLSEFDDPINRDHDQGAENNDLEDNLQDELTELNELAESLIEKEGFLPVNFYDSYWKHKDRQQEYAKKDKKGAAENSLETTEEKYSASTRGYDGILKNGSYKANKLYRQPMKRIDLRKVALMEVGRTASQPPVVKDKLTAKEKVAEWWANCEQQKQ</sequence>
<accession>E5A2Q2</accession>
<proteinExistence type="predicted"/>
<dbReference type="OrthoDB" id="3788615at2759"/>